<organism evidence="1 2">
    <name type="scientific">Araneus ventricosus</name>
    <name type="common">Orbweaver spider</name>
    <name type="synonym">Epeira ventricosa</name>
    <dbReference type="NCBI Taxonomy" id="182803"/>
    <lineage>
        <taxon>Eukaryota</taxon>
        <taxon>Metazoa</taxon>
        <taxon>Ecdysozoa</taxon>
        <taxon>Arthropoda</taxon>
        <taxon>Chelicerata</taxon>
        <taxon>Arachnida</taxon>
        <taxon>Araneae</taxon>
        <taxon>Araneomorphae</taxon>
        <taxon>Entelegynae</taxon>
        <taxon>Araneoidea</taxon>
        <taxon>Araneidae</taxon>
        <taxon>Araneus</taxon>
    </lineage>
</organism>
<keyword evidence="2" id="KW-1185">Reference proteome</keyword>
<accession>A0A4Y2BYJ8</accession>
<dbReference type="EMBL" id="BGPR01000118">
    <property type="protein sequence ID" value="GBL96214.1"/>
    <property type="molecule type" value="Genomic_DNA"/>
</dbReference>
<evidence type="ECO:0000313" key="1">
    <source>
        <dbReference type="EMBL" id="GBL96214.1"/>
    </source>
</evidence>
<evidence type="ECO:0000313" key="2">
    <source>
        <dbReference type="Proteomes" id="UP000499080"/>
    </source>
</evidence>
<dbReference type="AlphaFoldDB" id="A0A4Y2BYJ8"/>
<dbReference type="PROSITE" id="PS51257">
    <property type="entry name" value="PROKAR_LIPOPROTEIN"/>
    <property type="match status" value="1"/>
</dbReference>
<sequence>MKTSSVVCGLCLPPVAMVTACLGPSSRLASYGAPIQTFVSAVFVCLGLDPPFFPLVFTSLHHVQWPENFRAAVDALTIPPATT</sequence>
<name>A0A4Y2BYJ8_ARAVE</name>
<protein>
    <submittedName>
        <fullName evidence="1">Uncharacterized protein</fullName>
    </submittedName>
</protein>
<proteinExistence type="predicted"/>
<reference evidence="1 2" key="1">
    <citation type="journal article" date="2019" name="Sci. Rep.">
        <title>Orb-weaving spider Araneus ventricosus genome elucidates the spidroin gene catalogue.</title>
        <authorList>
            <person name="Kono N."/>
            <person name="Nakamura H."/>
            <person name="Ohtoshi R."/>
            <person name="Moran D.A.P."/>
            <person name="Shinohara A."/>
            <person name="Yoshida Y."/>
            <person name="Fujiwara M."/>
            <person name="Mori M."/>
            <person name="Tomita M."/>
            <person name="Arakawa K."/>
        </authorList>
    </citation>
    <scope>NUCLEOTIDE SEQUENCE [LARGE SCALE GENOMIC DNA]</scope>
</reference>
<comment type="caution">
    <text evidence="1">The sequence shown here is derived from an EMBL/GenBank/DDBJ whole genome shotgun (WGS) entry which is preliminary data.</text>
</comment>
<dbReference type="Proteomes" id="UP000499080">
    <property type="component" value="Unassembled WGS sequence"/>
</dbReference>
<gene>
    <name evidence="1" type="ORF">AVEN_118757_1</name>
</gene>